<organism evidence="2 3">
    <name type="scientific">Lophiostoma macrostomum CBS 122681</name>
    <dbReference type="NCBI Taxonomy" id="1314788"/>
    <lineage>
        <taxon>Eukaryota</taxon>
        <taxon>Fungi</taxon>
        <taxon>Dikarya</taxon>
        <taxon>Ascomycota</taxon>
        <taxon>Pezizomycotina</taxon>
        <taxon>Dothideomycetes</taxon>
        <taxon>Pleosporomycetidae</taxon>
        <taxon>Pleosporales</taxon>
        <taxon>Lophiostomataceae</taxon>
        <taxon>Lophiostoma</taxon>
    </lineage>
</organism>
<evidence type="ECO:0008006" key="4">
    <source>
        <dbReference type="Google" id="ProtNLM"/>
    </source>
</evidence>
<evidence type="ECO:0000313" key="2">
    <source>
        <dbReference type="EMBL" id="KAF2652596.1"/>
    </source>
</evidence>
<gene>
    <name evidence="2" type="ORF">K491DRAFT_695472</name>
</gene>
<accession>A0A6A6SY38</accession>
<evidence type="ECO:0000256" key="1">
    <source>
        <dbReference type="SAM" id="MobiDB-lite"/>
    </source>
</evidence>
<dbReference type="EMBL" id="MU004398">
    <property type="protein sequence ID" value="KAF2652596.1"/>
    <property type="molecule type" value="Genomic_DNA"/>
</dbReference>
<protein>
    <recommendedName>
        <fullName evidence="4">EthD domain-containing protein</fullName>
    </recommendedName>
</protein>
<dbReference type="OrthoDB" id="2851338at2759"/>
<dbReference type="Proteomes" id="UP000799324">
    <property type="component" value="Unassembled WGS sequence"/>
</dbReference>
<name>A0A6A6SY38_9PLEO</name>
<dbReference type="AlphaFoldDB" id="A0A6A6SY38"/>
<keyword evidence="3" id="KW-1185">Reference proteome</keyword>
<feature type="region of interest" description="Disordered" evidence="1">
    <location>
        <begin position="120"/>
        <end position="151"/>
    </location>
</feature>
<sequence length="265" mass="30576">MPPGVLWVSSRIADPEGRLTSERFCDWYENTHIQEVTSLPGIPHAARYTAIHPQPSDSTWSSAAPWLTLYTMPDIRYRETDEFRGLDGQSEPVESLRREVFERARFDTRFYESVQVYEVEKRDGKGNEGEDERKGEGDEYGGDEGKEGGNRGKEARYLISAALQPAAGGETDFEKWYREEHLHVLSQCEGYVRSRRYVIRDASTLDRFRRVRLDVPHYLALHEFDGETLPWDGLKASAETEWAKRVMGGLTLEEVGWYELKRVYG</sequence>
<reference evidence="2" key="1">
    <citation type="journal article" date="2020" name="Stud. Mycol.">
        <title>101 Dothideomycetes genomes: a test case for predicting lifestyles and emergence of pathogens.</title>
        <authorList>
            <person name="Haridas S."/>
            <person name="Albert R."/>
            <person name="Binder M."/>
            <person name="Bloem J."/>
            <person name="Labutti K."/>
            <person name="Salamov A."/>
            <person name="Andreopoulos B."/>
            <person name="Baker S."/>
            <person name="Barry K."/>
            <person name="Bills G."/>
            <person name="Bluhm B."/>
            <person name="Cannon C."/>
            <person name="Castanera R."/>
            <person name="Culley D."/>
            <person name="Daum C."/>
            <person name="Ezra D."/>
            <person name="Gonzalez J."/>
            <person name="Henrissat B."/>
            <person name="Kuo A."/>
            <person name="Liang C."/>
            <person name="Lipzen A."/>
            <person name="Lutzoni F."/>
            <person name="Magnuson J."/>
            <person name="Mondo S."/>
            <person name="Nolan M."/>
            <person name="Ohm R."/>
            <person name="Pangilinan J."/>
            <person name="Park H.-J."/>
            <person name="Ramirez L."/>
            <person name="Alfaro M."/>
            <person name="Sun H."/>
            <person name="Tritt A."/>
            <person name="Yoshinaga Y."/>
            <person name="Zwiers L.-H."/>
            <person name="Turgeon B."/>
            <person name="Goodwin S."/>
            <person name="Spatafora J."/>
            <person name="Crous P."/>
            <person name="Grigoriev I."/>
        </authorList>
    </citation>
    <scope>NUCLEOTIDE SEQUENCE</scope>
    <source>
        <strain evidence="2">CBS 122681</strain>
    </source>
</reference>
<proteinExistence type="predicted"/>
<evidence type="ECO:0000313" key="3">
    <source>
        <dbReference type="Proteomes" id="UP000799324"/>
    </source>
</evidence>